<proteinExistence type="predicted"/>
<name>A0A4R2LIH9_9FIRM</name>
<dbReference type="Proteomes" id="UP000294919">
    <property type="component" value="Unassembled WGS sequence"/>
</dbReference>
<accession>A0A4R2LIH9</accession>
<organism evidence="2 3">
    <name type="scientific">Marinisporobacter balticus</name>
    <dbReference type="NCBI Taxonomy" id="2018667"/>
    <lineage>
        <taxon>Bacteria</taxon>
        <taxon>Bacillati</taxon>
        <taxon>Bacillota</taxon>
        <taxon>Clostridia</taxon>
        <taxon>Peptostreptococcales</taxon>
        <taxon>Thermotaleaceae</taxon>
        <taxon>Marinisporobacter</taxon>
    </lineage>
</organism>
<protein>
    <submittedName>
        <fullName evidence="2">Uncharacterized protein</fullName>
    </submittedName>
</protein>
<reference evidence="2 3" key="1">
    <citation type="submission" date="2019-03" db="EMBL/GenBank/DDBJ databases">
        <title>Genomic Encyclopedia of Type Strains, Phase IV (KMG-IV): sequencing the most valuable type-strain genomes for metagenomic binning, comparative biology and taxonomic classification.</title>
        <authorList>
            <person name="Goeker M."/>
        </authorList>
    </citation>
    <scope>NUCLEOTIDE SEQUENCE [LARGE SCALE GENOMIC DNA]</scope>
    <source>
        <strain evidence="2 3">DSM 102940</strain>
    </source>
</reference>
<gene>
    <name evidence="2" type="ORF">EV214_103187</name>
</gene>
<evidence type="ECO:0000256" key="1">
    <source>
        <dbReference type="SAM" id="MobiDB-lite"/>
    </source>
</evidence>
<feature type="region of interest" description="Disordered" evidence="1">
    <location>
        <begin position="1"/>
        <end position="47"/>
    </location>
</feature>
<dbReference type="EMBL" id="SLWV01000003">
    <property type="protein sequence ID" value="TCO79135.1"/>
    <property type="molecule type" value="Genomic_DNA"/>
</dbReference>
<feature type="region of interest" description="Disordered" evidence="1">
    <location>
        <begin position="145"/>
        <end position="176"/>
    </location>
</feature>
<keyword evidence="3" id="KW-1185">Reference proteome</keyword>
<evidence type="ECO:0000313" key="2">
    <source>
        <dbReference type="EMBL" id="TCO79135.1"/>
    </source>
</evidence>
<dbReference type="RefSeq" id="WP_132242879.1">
    <property type="nucleotide sequence ID" value="NZ_SLWV01000003.1"/>
</dbReference>
<feature type="compositionally biased region" description="Low complexity" evidence="1">
    <location>
        <begin position="36"/>
        <end position="47"/>
    </location>
</feature>
<sequence length="565" mass="62367">MGWFSNISKSISKAVSSNSGSSNRSNSSSSKKKKNNSSSSSNGSFSGGLDKIASGLSKLYGGGSSSSGRSSSKNVGIGTAVGTAVGNPALGTALGGLYDAATKTHDSYNKIKKNTSVAPVPPPIDYEALMAKKLAEQQAQYRQQLKQQKKAAQQASASQQGQFDDYKRQQEAAASKQNELMRTLENQLKQRNSQEVYDQIMKMMPKRPDTPTMAYEEAVSRSRNQLGGQIDQGNKRVLSAMDKDAIARGFYGQLPQDMEKRYKAQELEVSKNAAINNLANNMVGQSKEDALNEQKMSMSEQSAQLNTLLSALQQSGAIDQNNINSLMSMMNYYGAKEDSAYNKGRNDRNDMANYTGYYKGAPTMQMRSFQHGLDREKIADQRYSDELAYNRNWNEDNRDYSREQDTWKQGVTEAGLTGQYNGQNTMAKDSLLFNQNMANKNFASQETARKDASARGWANHSLSQQRLALSQAKEAASQRAAKELGVDPKLYNTAYDNVVSYLKSSNMTGLVEAEPEDIDRMAREMISRMKTSDEEKLLQERAIAEKNMQDGLNSIGTIPMLNAMR</sequence>
<comment type="caution">
    <text evidence="2">The sequence shown here is derived from an EMBL/GenBank/DDBJ whole genome shotgun (WGS) entry which is preliminary data.</text>
</comment>
<feature type="compositionally biased region" description="Low complexity" evidence="1">
    <location>
        <begin position="145"/>
        <end position="162"/>
    </location>
</feature>
<evidence type="ECO:0000313" key="3">
    <source>
        <dbReference type="Proteomes" id="UP000294919"/>
    </source>
</evidence>
<dbReference type="OrthoDB" id="2566281at2"/>
<dbReference type="AlphaFoldDB" id="A0A4R2LIH9"/>
<feature type="compositionally biased region" description="Low complexity" evidence="1">
    <location>
        <begin position="1"/>
        <end position="29"/>
    </location>
</feature>